<feature type="compositionally biased region" description="Basic and acidic residues" evidence="1">
    <location>
        <begin position="173"/>
        <end position="183"/>
    </location>
</feature>
<accession>A0A6A5Q9G5</accession>
<gene>
    <name evidence="2" type="ORF">BDU57DRAFT_543391</name>
</gene>
<proteinExistence type="predicted"/>
<keyword evidence="3" id="KW-1185">Reference proteome</keyword>
<organism evidence="2 3">
    <name type="scientific">Ampelomyces quisqualis</name>
    <name type="common">Powdery mildew agent</name>
    <dbReference type="NCBI Taxonomy" id="50730"/>
    <lineage>
        <taxon>Eukaryota</taxon>
        <taxon>Fungi</taxon>
        <taxon>Dikarya</taxon>
        <taxon>Ascomycota</taxon>
        <taxon>Pezizomycotina</taxon>
        <taxon>Dothideomycetes</taxon>
        <taxon>Pleosporomycetidae</taxon>
        <taxon>Pleosporales</taxon>
        <taxon>Pleosporineae</taxon>
        <taxon>Phaeosphaeriaceae</taxon>
        <taxon>Ampelomyces</taxon>
    </lineage>
</organism>
<reference evidence="2" key="1">
    <citation type="journal article" date="2020" name="Stud. Mycol.">
        <title>101 Dothideomycetes genomes: a test case for predicting lifestyles and emergence of pathogens.</title>
        <authorList>
            <person name="Haridas S."/>
            <person name="Albert R."/>
            <person name="Binder M."/>
            <person name="Bloem J."/>
            <person name="Labutti K."/>
            <person name="Salamov A."/>
            <person name="Andreopoulos B."/>
            <person name="Baker S."/>
            <person name="Barry K."/>
            <person name="Bills G."/>
            <person name="Bluhm B."/>
            <person name="Cannon C."/>
            <person name="Castanera R."/>
            <person name="Culley D."/>
            <person name="Daum C."/>
            <person name="Ezra D."/>
            <person name="Gonzalez J."/>
            <person name="Henrissat B."/>
            <person name="Kuo A."/>
            <person name="Liang C."/>
            <person name="Lipzen A."/>
            <person name="Lutzoni F."/>
            <person name="Magnuson J."/>
            <person name="Mondo S."/>
            <person name="Nolan M."/>
            <person name="Ohm R."/>
            <person name="Pangilinan J."/>
            <person name="Park H.-J."/>
            <person name="Ramirez L."/>
            <person name="Alfaro M."/>
            <person name="Sun H."/>
            <person name="Tritt A."/>
            <person name="Yoshinaga Y."/>
            <person name="Zwiers L.-H."/>
            <person name="Turgeon B."/>
            <person name="Goodwin S."/>
            <person name="Spatafora J."/>
            <person name="Crous P."/>
            <person name="Grigoriev I."/>
        </authorList>
    </citation>
    <scope>NUCLEOTIDE SEQUENCE</scope>
    <source>
        <strain evidence="2">HMLAC05119</strain>
    </source>
</reference>
<dbReference type="AlphaFoldDB" id="A0A6A5Q9G5"/>
<name>A0A6A5Q9G5_AMPQU</name>
<feature type="region of interest" description="Disordered" evidence="1">
    <location>
        <begin position="127"/>
        <end position="183"/>
    </location>
</feature>
<evidence type="ECO:0000313" key="2">
    <source>
        <dbReference type="EMBL" id="KAF1911234.1"/>
    </source>
</evidence>
<dbReference type="Proteomes" id="UP000800096">
    <property type="component" value="Unassembled WGS sequence"/>
</dbReference>
<feature type="compositionally biased region" description="Basic and acidic residues" evidence="1">
    <location>
        <begin position="35"/>
        <end position="54"/>
    </location>
</feature>
<feature type="compositionally biased region" description="Low complexity" evidence="1">
    <location>
        <begin position="62"/>
        <end position="100"/>
    </location>
</feature>
<sequence>MSAHQERSHKAWVRKHQPSYWSVWFGKNKKKSKHKDKEITKADQGSRQECRPDQGQHPGNTQPQQDFPQQQGSPFDQGPVSMGFANQQANMNTPAAPAPAFGHPAGNISSNRRDVHPEELEAHMRTGGQTNAGEVPRGASQGQGNAHSPTRARVGTKTSRRSAYGHPWIPETKAFEGEKTRRR</sequence>
<feature type="region of interest" description="Disordered" evidence="1">
    <location>
        <begin position="1"/>
        <end position="112"/>
    </location>
</feature>
<evidence type="ECO:0000313" key="3">
    <source>
        <dbReference type="Proteomes" id="UP000800096"/>
    </source>
</evidence>
<protein>
    <submittedName>
        <fullName evidence="2">Uncharacterized protein</fullName>
    </submittedName>
</protein>
<dbReference type="EMBL" id="ML979145">
    <property type="protein sequence ID" value="KAF1911234.1"/>
    <property type="molecule type" value="Genomic_DNA"/>
</dbReference>
<evidence type="ECO:0000256" key="1">
    <source>
        <dbReference type="SAM" id="MobiDB-lite"/>
    </source>
</evidence>
<dbReference type="OrthoDB" id="3695675at2759"/>